<accession>Q1IH93</accession>
<gene>
    <name evidence="2" type="ordered locus">Acid345_4758</name>
</gene>
<evidence type="ECO:0000256" key="1">
    <source>
        <dbReference type="SAM" id="Phobius"/>
    </source>
</evidence>
<feature type="transmembrane region" description="Helical" evidence="1">
    <location>
        <begin position="84"/>
        <end position="105"/>
    </location>
</feature>
<keyword evidence="1" id="KW-0472">Membrane</keyword>
<feature type="transmembrane region" description="Helical" evidence="1">
    <location>
        <begin position="220"/>
        <end position="238"/>
    </location>
</feature>
<dbReference type="AlphaFoldDB" id="Q1IH93"/>
<dbReference type="Proteomes" id="UP000002432">
    <property type="component" value="Chromosome"/>
</dbReference>
<organism evidence="2 3">
    <name type="scientific">Koribacter versatilis (strain Ellin345)</name>
    <dbReference type="NCBI Taxonomy" id="204669"/>
    <lineage>
        <taxon>Bacteria</taxon>
        <taxon>Pseudomonadati</taxon>
        <taxon>Acidobacteriota</taxon>
        <taxon>Terriglobia</taxon>
        <taxon>Terriglobales</taxon>
        <taxon>Candidatus Korobacteraceae</taxon>
        <taxon>Candidatus Korobacter</taxon>
    </lineage>
</organism>
<feature type="transmembrane region" description="Helical" evidence="1">
    <location>
        <begin position="149"/>
        <end position="169"/>
    </location>
</feature>
<keyword evidence="3" id="KW-1185">Reference proteome</keyword>
<feature type="transmembrane region" description="Helical" evidence="1">
    <location>
        <begin position="175"/>
        <end position="199"/>
    </location>
</feature>
<dbReference type="EMBL" id="CP000360">
    <property type="protein sequence ID" value="ABF43757.1"/>
    <property type="molecule type" value="Genomic_DNA"/>
</dbReference>
<protein>
    <submittedName>
        <fullName evidence="2">Uncharacterized protein</fullName>
    </submittedName>
</protein>
<evidence type="ECO:0000313" key="3">
    <source>
        <dbReference type="Proteomes" id="UP000002432"/>
    </source>
</evidence>
<dbReference type="KEGG" id="aba:Acid345_4758"/>
<proteinExistence type="predicted"/>
<dbReference type="STRING" id="204669.Acid345_4758"/>
<dbReference type="EnsemblBacteria" id="ABF43757">
    <property type="protein sequence ID" value="ABF43757"/>
    <property type="gene ID" value="Acid345_4758"/>
</dbReference>
<feature type="transmembrane region" description="Helical" evidence="1">
    <location>
        <begin position="111"/>
        <end position="129"/>
    </location>
</feature>
<reference evidence="2 3" key="1">
    <citation type="journal article" date="2009" name="Appl. Environ. Microbiol.">
        <title>Three genomes from the phylum Acidobacteria provide insight into the lifestyles of these microorganisms in soils.</title>
        <authorList>
            <person name="Ward N.L."/>
            <person name="Challacombe J.F."/>
            <person name="Janssen P.H."/>
            <person name="Henrissat B."/>
            <person name="Coutinho P.M."/>
            <person name="Wu M."/>
            <person name="Xie G."/>
            <person name="Haft D.H."/>
            <person name="Sait M."/>
            <person name="Badger J."/>
            <person name="Barabote R.D."/>
            <person name="Bradley B."/>
            <person name="Brettin T.S."/>
            <person name="Brinkac L.M."/>
            <person name="Bruce D."/>
            <person name="Creasy T."/>
            <person name="Daugherty S.C."/>
            <person name="Davidsen T.M."/>
            <person name="DeBoy R.T."/>
            <person name="Detter J.C."/>
            <person name="Dodson R.J."/>
            <person name="Durkin A.S."/>
            <person name="Ganapathy A."/>
            <person name="Gwinn-Giglio M."/>
            <person name="Han C.S."/>
            <person name="Khouri H."/>
            <person name="Kiss H."/>
            <person name="Kothari S.P."/>
            <person name="Madupu R."/>
            <person name="Nelson K.E."/>
            <person name="Nelson W.C."/>
            <person name="Paulsen I."/>
            <person name="Penn K."/>
            <person name="Ren Q."/>
            <person name="Rosovitz M.J."/>
            <person name="Selengut J.D."/>
            <person name="Shrivastava S."/>
            <person name="Sullivan S.A."/>
            <person name="Tapia R."/>
            <person name="Thompson L.S."/>
            <person name="Watkins K.L."/>
            <person name="Yang Q."/>
            <person name="Yu C."/>
            <person name="Zafar N."/>
            <person name="Zhou L."/>
            <person name="Kuske C.R."/>
        </authorList>
    </citation>
    <scope>NUCLEOTIDE SEQUENCE [LARGE SCALE GENOMIC DNA]</scope>
    <source>
        <strain evidence="2 3">Ellin345</strain>
    </source>
</reference>
<keyword evidence="1" id="KW-0812">Transmembrane</keyword>
<sequence>MRSIIWRFCAHRIVRSSAAHRIVTLGTMLLITQPALACEPVIPFIMTTVPALGLHSLWVLAGAVAVKCVLFTRFERRLPSGRAAWGMFVGNIYTTFLGILVAGLIGSASDLIIWMIAAPIVFGLCWLPARRLIAESRVPSPSSRGGAAALLTTAFFVSCYLFLIGQVAIDTRQLVVYWIVKIAAISIALFASVSLTTIWEEWTVWRVNSRPEGVSYFPSVLRTNLYVLILVLLVPAAINLPKRLHSPDFLTRRHATTTAQTIAPKR</sequence>
<keyword evidence="1" id="KW-1133">Transmembrane helix</keyword>
<feature type="transmembrane region" description="Helical" evidence="1">
    <location>
        <begin position="53"/>
        <end position="72"/>
    </location>
</feature>
<dbReference type="HOGENOM" id="CLU_1045027_0_0_0"/>
<dbReference type="RefSeq" id="WP_011525553.1">
    <property type="nucleotide sequence ID" value="NC_008009.1"/>
</dbReference>
<evidence type="ECO:0000313" key="2">
    <source>
        <dbReference type="EMBL" id="ABF43757.1"/>
    </source>
</evidence>
<name>Q1IH93_KORVE</name>